<dbReference type="RefSeq" id="XP_028288108.1">
    <property type="nucleotide sequence ID" value="XM_028432307.1"/>
</dbReference>
<feature type="compositionally biased region" description="Basic and acidic residues" evidence="7">
    <location>
        <begin position="525"/>
        <end position="544"/>
    </location>
</feature>
<dbReference type="PROSITE" id="PS50209">
    <property type="entry name" value="CARD"/>
    <property type="match status" value="1"/>
</dbReference>
<dbReference type="SUPFAM" id="SSF47986">
    <property type="entry name" value="DEATH domain"/>
    <property type="match status" value="1"/>
</dbReference>
<evidence type="ECO:0000256" key="5">
    <source>
        <dbReference type="ARBA" id="ARBA00023198"/>
    </source>
</evidence>
<evidence type="ECO:0000256" key="3">
    <source>
        <dbReference type="ARBA" id="ARBA00022588"/>
    </source>
</evidence>
<name>A0A6P7KEP0_9TELE</name>
<evidence type="ECO:0000259" key="9">
    <source>
        <dbReference type="PROSITE" id="PS51830"/>
    </source>
</evidence>
<evidence type="ECO:0000256" key="4">
    <source>
        <dbReference type="ARBA" id="ARBA00022859"/>
    </source>
</evidence>
<comment type="subcellular location">
    <subcellularLocation>
        <location evidence="1">Cytoplasm</location>
        <location evidence="1">Cytosol</location>
    </subcellularLocation>
</comment>
<dbReference type="PANTHER" id="PTHR46985">
    <property type="entry name" value="NACHT, LRR AND PYD DOMAINS-CONTAINING PROTEIN 1"/>
    <property type="match status" value="1"/>
</dbReference>
<feature type="compositionally biased region" description="Polar residues" evidence="7">
    <location>
        <begin position="634"/>
        <end position="654"/>
    </location>
</feature>
<dbReference type="InterPro" id="IPR025307">
    <property type="entry name" value="FIIND_dom"/>
</dbReference>
<feature type="compositionally biased region" description="Low complexity" evidence="7">
    <location>
        <begin position="655"/>
        <end position="673"/>
    </location>
</feature>
<dbReference type="Pfam" id="PF13553">
    <property type="entry name" value="FIIND"/>
    <property type="match status" value="1"/>
</dbReference>
<keyword evidence="4" id="KW-0391">Immunity</keyword>
<dbReference type="Pfam" id="PF23679">
    <property type="entry name" value="UPA-FIIND"/>
    <property type="match status" value="1"/>
</dbReference>
<feature type="region of interest" description="Disordered" evidence="7">
    <location>
        <begin position="572"/>
        <end position="690"/>
    </location>
</feature>
<dbReference type="InParanoid" id="A0A6P7KEP0"/>
<evidence type="ECO:0000256" key="6">
    <source>
        <dbReference type="SAM" id="Coils"/>
    </source>
</evidence>
<keyword evidence="5" id="KW-0395">Inflammatory response</keyword>
<organism evidence="10 11">
    <name type="scientific">Parambassis ranga</name>
    <name type="common">Indian glassy fish</name>
    <dbReference type="NCBI Taxonomy" id="210632"/>
    <lineage>
        <taxon>Eukaryota</taxon>
        <taxon>Metazoa</taxon>
        <taxon>Chordata</taxon>
        <taxon>Craniata</taxon>
        <taxon>Vertebrata</taxon>
        <taxon>Euteleostomi</taxon>
        <taxon>Actinopterygii</taxon>
        <taxon>Neopterygii</taxon>
        <taxon>Teleostei</taxon>
        <taxon>Neoteleostei</taxon>
        <taxon>Acanthomorphata</taxon>
        <taxon>Ovalentaria</taxon>
        <taxon>Ambassidae</taxon>
        <taxon>Parambassis</taxon>
    </lineage>
</organism>
<evidence type="ECO:0000256" key="7">
    <source>
        <dbReference type="SAM" id="MobiDB-lite"/>
    </source>
</evidence>
<feature type="compositionally biased region" description="Basic and acidic residues" evidence="7">
    <location>
        <begin position="397"/>
        <end position="421"/>
    </location>
</feature>
<dbReference type="PANTHER" id="PTHR46985:SF2">
    <property type="entry name" value="APOPTOSIS-ASSOCIATED SPECK-LIKE PROTEIN CONTAINING A CARD"/>
    <property type="match status" value="1"/>
</dbReference>
<dbReference type="SMART" id="SM00114">
    <property type="entry name" value="CARD"/>
    <property type="match status" value="1"/>
</dbReference>
<feature type="compositionally biased region" description="Acidic residues" evidence="7">
    <location>
        <begin position="579"/>
        <end position="588"/>
    </location>
</feature>
<evidence type="ECO:0000256" key="1">
    <source>
        <dbReference type="ARBA" id="ARBA00004514"/>
    </source>
</evidence>
<dbReference type="InterPro" id="IPR001315">
    <property type="entry name" value="CARD"/>
</dbReference>
<dbReference type="Pfam" id="PF00619">
    <property type="entry name" value="CARD"/>
    <property type="match status" value="1"/>
</dbReference>
<evidence type="ECO:0000313" key="11">
    <source>
        <dbReference type="RefSeq" id="XP_028288108.1"/>
    </source>
</evidence>
<dbReference type="GO" id="GO:0042981">
    <property type="term" value="P:regulation of apoptotic process"/>
    <property type="evidence" value="ECO:0007669"/>
    <property type="project" value="InterPro"/>
</dbReference>
<evidence type="ECO:0000256" key="2">
    <source>
        <dbReference type="ARBA" id="ARBA00022490"/>
    </source>
</evidence>
<dbReference type="OrthoDB" id="8891580at2759"/>
<feature type="domain" description="CARD" evidence="8">
    <location>
        <begin position="975"/>
        <end position="1060"/>
    </location>
</feature>
<keyword evidence="3" id="KW-0399">Innate immunity</keyword>
<gene>
    <name evidence="11" type="primary">LOC114452832</name>
</gene>
<accession>A0A6P7KEP0</accession>
<feature type="region of interest" description="Disordered" evidence="7">
    <location>
        <begin position="188"/>
        <end position="267"/>
    </location>
</feature>
<feature type="compositionally biased region" description="Basic and acidic residues" evidence="7">
    <location>
        <begin position="593"/>
        <end position="606"/>
    </location>
</feature>
<protein>
    <submittedName>
        <fullName evidence="11">Uncharacterized protein LOC114452832</fullName>
    </submittedName>
</protein>
<dbReference type="Gene3D" id="1.10.533.10">
    <property type="entry name" value="Death Domain, Fas"/>
    <property type="match status" value="1"/>
</dbReference>
<feature type="compositionally biased region" description="Basic and acidic residues" evidence="7">
    <location>
        <begin position="188"/>
        <end position="221"/>
    </location>
</feature>
<keyword evidence="10" id="KW-1185">Reference proteome</keyword>
<dbReference type="GO" id="GO:0006954">
    <property type="term" value="P:inflammatory response"/>
    <property type="evidence" value="ECO:0007669"/>
    <property type="project" value="UniProtKB-KW"/>
</dbReference>
<evidence type="ECO:0000259" key="8">
    <source>
        <dbReference type="PROSITE" id="PS50209"/>
    </source>
</evidence>
<feature type="coiled-coil region" evidence="6">
    <location>
        <begin position="113"/>
        <end position="154"/>
    </location>
</feature>
<proteinExistence type="predicted"/>
<feature type="region of interest" description="Disordered" evidence="7">
    <location>
        <begin position="395"/>
        <end position="421"/>
    </location>
</feature>
<feature type="compositionally biased region" description="Basic and acidic residues" evidence="7">
    <location>
        <begin position="233"/>
        <end position="261"/>
    </location>
</feature>
<dbReference type="GO" id="GO:0045087">
    <property type="term" value="P:innate immune response"/>
    <property type="evidence" value="ECO:0007669"/>
    <property type="project" value="UniProtKB-KW"/>
</dbReference>
<dbReference type="AlphaFoldDB" id="A0A6P7KEP0"/>
<dbReference type="GO" id="GO:0005829">
    <property type="term" value="C:cytosol"/>
    <property type="evidence" value="ECO:0007669"/>
    <property type="project" value="UniProtKB-SubCell"/>
</dbReference>
<sequence>MKRTEKEKHQDSGLFTALDPVQPPLYPPYYTQTSGSLYLPPLFHTAPTMVHPSKYLPYSDVKPTKSGVPDRMLLKGSVDEVVHTSGEEKKEVDREETQTQFRQIKSRKEDLKLPEVRRNLMEDEARLSRLHEEMEIARKELKHLKLRAAEISTRMEKVGWNQDQFDKEDNSSVVSPLGGLKVQLSELRRSCRSSVDRHTESVKEEEAAGAPDEKMKRRSESDSLCDDDVQTSAEEKKEVDRDREEAADQRRQRQKDTKDSQGPKTLYLDRVTDLQTHRPESSRPHVILGLQAKWRHMMFRMDKKNLFEVRSNLMEAEFQLRGLHREIDSTRMELKQLKLWAGIRIEEPGWNQDQFDKEDNECLVPLLGGLKVQFSPLSAPWRSILFSESTQTSCRSSADRHTESVKEEEAAGAPDEKMKRRSESELLSEVRVNLMVINDQLTSLRRRVASLRKELNPHLSILNRYSAKYQELLRKEKEPGWKHAKTHRKRSQAGYVDTDHDICTMSELMSSISCSTPPPDSQTESVKEEEAAGAPDEKMKRSSESDSLYEETLLDLSSPPHWIQEGCVPQSLGMNIMHDDDDEDDADDVQTSAEEKKEVDRDREEAADPAQETASEQPAEGAPHSRDRPLMMSQHVSASSAQPPKSDPQTSTTESCSRPRSASWSSPSQPGSDRTLRRAASLSDMKSESSLEEFTPEFWEDGDDEVYSFHCSCPGLFRCSVTGLVFHMQGGGDVFYRLVPWDRSLLAPHHKKPAGPLFDIQCPQQCVSQLHLPHCEIRSTGGCGFLSVVHLKGDGVEFIPPHRVTDTHVIINITGFSAYGNVKDEDSPPDPVQALVLLFYRPPEDPDLTSFLSVLLLPRNIVIRDIQRTRKKLVGKERFIETSPHCKLQPKQLYTLSTDPEDDLILVQPMEAEFDEDYNNNYFPVFQVILEKIFKHIKLLLKDSESSHSVWERRVYLQSTGVTRSSGSTGLRPHERLRDVRSSFIEKISAPVLSSLLDKLLEKKVLTDAERESAEEKPNRRDRAGSVIDTVRRKGEAASSELIHFLCEVDPFLCEHLGLS</sequence>
<feature type="domain" description="FIIND" evidence="9">
    <location>
        <begin position="688"/>
        <end position="969"/>
    </location>
</feature>
<dbReference type="Proteomes" id="UP000515145">
    <property type="component" value="Chromosome 20"/>
</dbReference>
<dbReference type="GeneID" id="114452832"/>
<dbReference type="InterPro" id="IPR011029">
    <property type="entry name" value="DEATH-like_dom_sf"/>
</dbReference>
<reference evidence="11" key="1">
    <citation type="submission" date="2025-08" db="UniProtKB">
        <authorList>
            <consortium name="RefSeq"/>
        </authorList>
    </citation>
    <scope>IDENTIFICATION</scope>
</reference>
<keyword evidence="6" id="KW-0175">Coiled coil</keyword>
<feature type="region of interest" description="Disordered" evidence="7">
    <location>
        <begin position="510"/>
        <end position="551"/>
    </location>
</feature>
<keyword evidence="2" id="KW-0963">Cytoplasm</keyword>
<dbReference type="InterPro" id="IPR051249">
    <property type="entry name" value="NLRP_Inflammasome"/>
</dbReference>
<feature type="region of interest" description="Disordered" evidence="7">
    <location>
        <begin position="1008"/>
        <end position="1028"/>
    </location>
</feature>
<evidence type="ECO:0000313" key="10">
    <source>
        <dbReference type="Proteomes" id="UP000515145"/>
    </source>
</evidence>
<dbReference type="PROSITE" id="PS51830">
    <property type="entry name" value="FIIND"/>
    <property type="match status" value="1"/>
</dbReference>